<proteinExistence type="predicted"/>
<comment type="subcellular location">
    <subcellularLocation>
        <location evidence="1">Nucleus</location>
    </subcellularLocation>
</comment>
<keyword evidence="4" id="KW-0804">Transcription</keyword>
<keyword evidence="5" id="KW-0539">Nucleus</keyword>
<dbReference type="InterPro" id="IPR003340">
    <property type="entry name" value="B3_DNA-bd"/>
</dbReference>
<dbReference type="InterPro" id="IPR015300">
    <property type="entry name" value="DNA-bd_pseudobarrel_sf"/>
</dbReference>
<feature type="compositionally biased region" description="Acidic residues" evidence="6">
    <location>
        <begin position="351"/>
        <end position="368"/>
    </location>
</feature>
<evidence type="ECO:0000313" key="8">
    <source>
        <dbReference type="EMBL" id="KAK1393025.1"/>
    </source>
</evidence>
<feature type="domain" description="TF-B3" evidence="7">
    <location>
        <begin position="435"/>
        <end position="487"/>
    </location>
</feature>
<evidence type="ECO:0000256" key="5">
    <source>
        <dbReference type="ARBA" id="ARBA00023242"/>
    </source>
</evidence>
<evidence type="ECO:0000256" key="4">
    <source>
        <dbReference type="ARBA" id="ARBA00023163"/>
    </source>
</evidence>
<dbReference type="EMBL" id="JAUIZM010000003">
    <property type="protein sequence ID" value="KAK1393025.1"/>
    <property type="molecule type" value="Genomic_DNA"/>
</dbReference>
<evidence type="ECO:0000256" key="3">
    <source>
        <dbReference type="ARBA" id="ARBA00023125"/>
    </source>
</evidence>
<organism evidence="8 9">
    <name type="scientific">Heracleum sosnowskyi</name>
    <dbReference type="NCBI Taxonomy" id="360622"/>
    <lineage>
        <taxon>Eukaryota</taxon>
        <taxon>Viridiplantae</taxon>
        <taxon>Streptophyta</taxon>
        <taxon>Embryophyta</taxon>
        <taxon>Tracheophyta</taxon>
        <taxon>Spermatophyta</taxon>
        <taxon>Magnoliopsida</taxon>
        <taxon>eudicotyledons</taxon>
        <taxon>Gunneridae</taxon>
        <taxon>Pentapetalae</taxon>
        <taxon>asterids</taxon>
        <taxon>campanulids</taxon>
        <taxon>Apiales</taxon>
        <taxon>Apiaceae</taxon>
        <taxon>Apioideae</taxon>
        <taxon>apioid superclade</taxon>
        <taxon>Tordylieae</taxon>
        <taxon>Tordyliinae</taxon>
        <taxon>Heracleum</taxon>
    </lineage>
</organism>
<evidence type="ECO:0000256" key="6">
    <source>
        <dbReference type="SAM" id="MobiDB-lite"/>
    </source>
</evidence>
<dbReference type="GO" id="GO:0003677">
    <property type="term" value="F:DNA binding"/>
    <property type="evidence" value="ECO:0007669"/>
    <property type="project" value="UniProtKB-KW"/>
</dbReference>
<comment type="caution">
    <text evidence="8">The sequence shown here is derived from an EMBL/GenBank/DDBJ whole genome shotgun (WGS) entry which is preliminary data.</text>
</comment>
<accession>A0AAD8IZM1</accession>
<dbReference type="SUPFAM" id="SSF101936">
    <property type="entry name" value="DNA-binding pseudobarrel domain"/>
    <property type="match status" value="2"/>
</dbReference>
<dbReference type="CDD" id="cd10017">
    <property type="entry name" value="B3_DNA"/>
    <property type="match status" value="1"/>
</dbReference>
<evidence type="ECO:0000256" key="1">
    <source>
        <dbReference type="ARBA" id="ARBA00004123"/>
    </source>
</evidence>
<evidence type="ECO:0000313" key="9">
    <source>
        <dbReference type="Proteomes" id="UP001237642"/>
    </source>
</evidence>
<protein>
    <recommendedName>
        <fullName evidence="7">TF-B3 domain-containing protein</fullName>
    </recommendedName>
</protein>
<dbReference type="PANTHER" id="PTHR31920:SF37">
    <property type="entry name" value="B3 DOMAIN-CONTAINING TRANSCRIPTION FACTOR VRN1"/>
    <property type="match status" value="1"/>
</dbReference>
<dbReference type="PANTHER" id="PTHR31920">
    <property type="entry name" value="B3 DOMAIN-CONTAINING"/>
    <property type="match status" value="1"/>
</dbReference>
<dbReference type="AlphaFoldDB" id="A0AAD8IZM1"/>
<feature type="region of interest" description="Disordered" evidence="6">
    <location>
        <begin position="347"/>
        <end position="368"/>
    </location>
</feature>
<reference evidence="8" key="1">
    <citation type="submission" date="2023-02" db="EMBL/GenBank/DDBJ databases">
        <title>Genome of toxic invasive species Heracleum sosnowskyi carries increased number of genes despite the absence of recent whole-genome duplications.</title>
        <authorList>
            <person name="Schelkunov M."/>
            <person name="Shtratnikova V."/>
            <person name="Makarenko M."/>
            <person name="Klepikova A."/>
            <person name="Omelchenko D."/>
            <person name="Novikova G."/>
            <person name="Obukhova E."/>
            <person name="Bogdanov V."/>
            <person name="Penin A."/>
            <person name="Logacheva M."/>
        </authorList>
    </citation>
    <scope>NUCLEOTIDE SEQUENCE</scope>
    <source>
        <strain evidence="8">Hsosn_3</strain>
        <tissue evidence="8">Leaf</tissue>
    </source>
</reference>
<gene>
    <name evidence="8" type="ORF">POM88_012081</name>
</gene>
<keyword evidence="2" id="KW-0805">Transcription regulation</keyword>
<evidence type="ECO:0000256" key="2">
    <source>
        <dbReference type="ARBA" id="ARBA00023015"/>
    </source>
</evidence>
<keyword evidence="9" id="KW-1185">Reference proteome</keyword>
<evidence type="ECO:0000259" key="7">
    <source>
        <dbReference type="PROSITE" id="PS50863"/>
    </source>
</evidence>
<keyword evidence="3" id="KW-0238">DNA-binding</keyword>
<dbReference type="Gene3D" id="2.40.330.10">
    <property type="entry name" value="DNA-binding pseudobarrel domain"/>
    <property type="match status" value="2"/>
</dbReference>
<dbReference type="PROSITE" id="PS50863">
    <property type="entry name" value="B3"/>
    <property type="match status" value="1"/>
</dbReference>
<reference evidence="8" key="2">
    <citation type="submission" date="2023-05" db="EMBL/GenBank/DDBJ databases">
        <authorList>
            <person name="Schelkunov M.I."/>
        </authorList>
    </citation>
    <scope>NUCLEOTIDE SEQUENCE</scope>
    <source>
        <strain evidence="8">Hsosn_3</strain>
        <tissue evidence="8">Leaf</tissue>
    </source>
</reference>
<dbReference type="Pfam" id="PF02362">
    <property type="entry name" value="B3"/>
    <property type="match status" value="1"/>
</dbReference>
<dbReference type="Proteomes" id="UP001237642">
    <property type="component" value="Unassembled WGS sequence"/>
</dbReference>
<sequence length="487" mass="55696">MDLEESHISFMCRNIVSPNSAGSLEIPLVFYAHYGHELPENVFLHVDCSYVWQGKVVNGGKYIEELEDMINYYGIKPYHMVLLQYDRVENFKVQIYNPYAVEIMYPSEKSTGTANMVCNELKLDKLCCTFTHNALLNFSVVYYLVVEKSHLFGDLCGPVIPEDACYRLQLNPCCTINVGFENHFWSVSVNWNNKAVYFGKEWIQFLHFVGISAGDTIAFHNTNVKWKFQLCVFPREIACAYKPPEGKTGVTSYLKFFKTVTEVVLESGELELPRLFSVNYGDNLSQALNIFLGGGMSTTFKYCHVDSKIYVSVYDSQSMNHFRDDDGYFRFADFAGPCCSEDLVVVSDSSNDSDDSTDSSSDDYDIDEEGIDLTDKNSLTDEDVGGVDDLAMLSFDVTLRISHVDQQCHGAYLPKSLRCIFRTWGKRTSTSLFYRGREWNVEVLHHKRSCRFGIGWDDFTRDNKLSTNQKLSFQYVGDFNFHVRLVA</sequence>
<dbReference type="InterPro" id="IPR050655">
    <property type="entry name" value="Plant_B3_domain"/>
</dbReference>
<dbReference type="GO" id="GO:0005634">
    <property type="term" value="C:nucleus"/>
    <property type="evidence" value="ECO:0007669"/>
    <property type="project" value="UniProtKB-SubCell"/>
</dbReference>
<name>A0AAD8IZM1_9APIA</name>